<dbReference type="CDD" id="cd20557">
    <property type="entry name" value="CYCLIN_ScPCL1-like"/>
    <property type="match status" value="1"/>
</dbReference>
<dbReference type="InterPro" id="IPR013922">
    <property type="entry name" value="Cyclin_PHO80-like"/>
</dbReference>
<dbReference type="GO" id="GO:0016538">
    <property type="term" value="F:cyclin-dependent protein serine/threonine kinase regulator activity"/>
    <property type="evidence" value="ECO:0007669"/>
    <property type="project" value="TreeGrafter"/>
</dbReference>
<protein>
    <submittedName>
        <fullName evidence="2">Meiotically up-regulated80</fullName>
    </submittedName>
</protein>
<organism evidence="2 3">
    <name type="scientific">Cordyceps militaris</name>
    <name type="common">Caterpillar fungus</name>
    <name type="synonym">Clavaria militaris</name>
    <dbReference type="NCBI Taxonomy" id="73501"/>
    <lineage>
        <taxon>Eukaryota</taxon>
        <taxon>Fungi</taxon>
        <taxon>Dikarya</taxon>
        <taxon>Ascomycota</taxon>
        <taxon>Pezizomycotina</taxon>
        <taxon>Sordariomycetes</taxon>
        <taxon>Hypocreomycetidae</taxon>
        <taxon>Hypocreales</taxon>
        <taxon>Cordycipitaceae</taxon>
        <taxon>Cordyceps</taxon>
    </lineage>
</organism>
<dbReference type="AlphaFoldDB" id="A0A2H4SKL3"/>
<evidence type="ECO:0000313" key="2">
    <source>
        <dbReference type="EMBL" id="ATY63653.1"/>
    </source>
</evidence>
<dbReference type="PANTHER" id="PTHR15615:SF118">
    <property type="entry name" value="CYCLIN, HYPOTHETICAL (EUROFUNG)"/>
    <property type="match status" value="1"/>
</dbReference>
<feature type="region of interest" description="Disordered" evidence="1">
    <location>
        <begin position="406"/>
        <end position="439"/>
    </location>
</feature>
<feature type="region of interest" description="Disordered" evidence="1">
    <location>
        <begin position="78"/>
        <end position="97"/>
    </location>
</feature>
<proteinExistence type="predicted"/>
<feature type="compositionally biased region" description="Pro residues" evidence="1">
    <location>
        <begin position="17"/>
        <end position="29"/>
    </location>
</feature>
<feature type="compositionally biased region" description="Low complexity" evidence="1">
    <location>
        <begin position="85"/>
        <end position="97"/>
    </location>
</feature>
<feature type="compositionally biased region" description="Polar residues" evidence="1">
    <location>
        <begin position="425"/>
        <end position="435"/>
    </location>
</feature>
<evidence type="ECO:0000256" key="1">
    <source>
        <dbReference type="SAM" id="MobiDB-lite"/>
    </source>
</evidence>
<dbReference type="VEuPathDB" id="FungiDB:CCM_08060"/>
<dbReference type="GO" id="GO:0000307">
    <property type="term" value="C:cyclin-dependent protein kinase holoenzyme complex"/>
    <property type="evidence" value="ECO:0007669"/>
    <property type="project" value="TreeGrafter"/>
</dbReference>
<dbReference type="Pfam" id="PF08613">
    <property type="entry name" value="Cyclin"/>
    <property type="match status" value="1"/>
</dbReference>
<accession>A0A2H4SKL3</accession>
<dbReference type="GO" id="GO:0005634">
    <property type="term" value="C:nucleus"/>
    <property type="evidence" value="ECO:0007669"/>
    <property type="project" value="TreeGrafter"/>
</dbReference>
<dbReference type="OrthoDB" id="244495at2759"/>
<dbReference type="Proteomes" id="UP000323067">
    <property type="component" value="Chromosome vii"/>
</dbReference>
<dbReference type="Gene3D" id="1.10.472.10">
    <property type="entry name" value="Cyclin-like"/>
    <property type="match status" value="1"/>
</dbReference>
<evidence type="ECO:0000313" key="3">
    <source>
        <dbReference type="Proteomes" id="UP000323067"/>
    </source>
</evidence>
<sequence>MPTLDSEALSGTVIGLPTPPKKPPQYASPPPLAWPTTSLAEPCPSAIWLLRDPPQTLCQCSPKSHHCQLRDQSLLEPTLGSPLHGSMGTGQSSFTTSTQTTLSPALLTFSSHHSPSRPTLSSWLCCSPALALNFVVGPVQRASALFASLVLFLRLARFLPAVRPSPVQSNNTLLTRARLTRARFHGNLARLDTLPPASATALFNQPGPRTSSGTFRLLLNKRLTWPSLGLDVCTTSACCQLPAARLRLLSSSNWRHSLSPAKQTGKRANAQKRSPRPPFALVPASPFLLHAYPTIDDCISHILPASCPYAHPTISFNDNTSFSSDHGPVAAPIHLRDPTNDMSATYQPSYAAYDSHATHNYTAASAQSNRPKVRVADSQNLQYLRYPPQPVQQPVHQQALQYDIPSRSHQVQRDSDHLARPPTPTSEATMPSQESQSRRNSDTLIFHSLQIPKCISPAGGNLADFAAQMTCLFWFQSTDDLKNAESIRSIPVTATLPRLSSLAKPYDQFRKWVLNVLQTTQVTQNVILLALLFIYRLKMSTPQIKGRAGSEYRLLTVALMLGNKFLDDNTYTNKTWAEEIHVMEVEFLSNMRYNLLASKEIWESWITKLACFHEYYDRALRQPASPLHTAAMFQSPMSSPKANMLHMMPDMPPYTPTTFKTFSPTSSHSQDWHTVYQANAASPLASKPVRLTTSRKRSPEYDAADHPAKRQMAPHIAPVIVPGNGVRISGAVEARLPVPQLSVVTSQAQPAGAPYLPTAPSYTPVPSMPLPPLQLGVRAMSTVYQQPLGGNASQQQLQPQAQQQMMPVVTTAPSYPVSATATHPPVNLGTPSKRRSPGHLVHYTSSPMIEPYGAVSAMHTPLALTPLANSPSIYLQQRSSPYKPIRHVNRLLHPASASLDQYHLSVPIHPNQIHYQPLGRRNDVRTGVVPEFVMYNRQQQQQMVPQSLHQGVYP</sequence>
<gene>
    <name evidence="2" type="ORF">A9K55_006970</name>
</gene>
<dbReference type="GO" id="GO:0019901">
    <property type="term" value="F:protein kinase binding"/>
    <property type="evidence" value="ECO:0007669"/>
    <property type="project" value="InterPro"/>
</dbReference>
<name>A0A2H4SKL3_CORMI</name>
<dbReference type="VEuPathDB" id="FungiDB:A9K55_006970"/>
<feature type="region of interest" description="Disordered" evidence="1">
    <location>
        <begin position="1"/>
        <end position="29"/>
    </location>
</feature>
<reference evidence="2 3" key="1">
    <citation type="journal article" date="2017" name="BMC Genomics">
        <title>Chromosome level assembly and secondary metabolite potential of the parasitic fungus Cordyceps militaris.</title>
        <authorList>
            <person name="Kramer G.J."/>
            <person name="Nodwell J.R."/>
        </authorList>
    </citation>
    <scope>NUCLEOTIDE SEQUENCE [LARGE SCALE GENOMIC DNA]</scope>
    <source>
        <strain evidence="2 3">ATCC 34164</strain>
    </source>
</reference>
<dbReference type="PANTHER" id="PTHR15615">
    <property type="match status" value="1"/>
</dbReference>
<dbReference type="EMBL" id="CP023324">
    <property type="protein sequence ID" value="ATY63653.1"/>
    <property type="molecule type" value="Genomic_DNA"/>
</dbReference>